<keyword evidence="2" id="KW-1185">Reference proteome</keyword>
<proteinExistence type="predicted"/>
<sequence>MVLAGAELLARAEIYRAEAEETLRTQIPRADRQAARVTLSGLGADVIATGAAMEAEEFDGTGAGGELLY</sequence>
<gene>
    <name evidence="1" type="ORF">Aau02nite_74340</name>
</gene>
<organism evidence="1 2">
    <name type="scientific">Actinoplanes auranticolor</name>
    <dbReference type="NCBI Taxonomy" id="47988"/>
    <lineage>
        <taxon>Bacteria</taxon>
        <taxon>Bacillati</taxon>
        <taxon>Actinomycetota</taxon>
        <taxon>Actinomycetes</taxon>
        <taxon>Micromonosporales</taxon>
        <taxon>Micromonosporaceae</taxon>
        <taxon>Actinoplanes</taxon>
    </lineage>
</organism>
<dbReference type="RefSeq" id="WP_212993268.1">
    <property type="nucleotide sequence ID" value="NZ_BAABEA010000047.1"/>
</dbReference>
<evidence type="ECO:0000313" key="2">
    <source>
        <dbReference type="Proteomes" id="UP000681340"/>
    </source>
</evidence>
<accession>A0A919SRJ2</accession>
<comment type="caution">
    <text evidence="1">The sequence shown here is derived from an EMBL/GenBank/DDBJ whole genome shotgun (WGS) entry which is preliminary data.</text>
</comment>
<dbReference type="Proteomes" id="UP000681340">
    <property type="component" value="Unassembled WGS sequence"/>
</dbReference>
<evidence type="ECO:0000313" key="1">
    <source>
        <dbReference type="EMBL" id="GIM77131.1"/>
    </source>
</evidence>
<reference evidence="1" key="1">
    <citation type="submission" date="2021-03" db="EMBL/GenBank/DDBJ databases">
        <title>Whole genome shotgun sequence of Actinoplanes auranticolor NBRC 12245.</title>
        <authorList>
            <person name="Komaki H."/>
            <person name="Tamura T."/>
        </authorList>
    </citation>
    <scope>NUCLEOTIDE SEQUENCE</scope>
    <source>
        <strain evidence="1">NBRC 12245</strain>
    </source>
</reference>
<dbReference type="AlphaFoldDB" id="A0A919SRJ2"/>
<name>A0A919SRJ2_9ACTN</name>
<protein>
    <submittedName>
        <fullName evidence="1">Uncharacterized protein</fullName>
    </submittedName>
</protein>
<dbReference type="EMBL" id="BOQL01000066">
    <property type="protein sequence ID" value="GIM77131.1"/>
    <property type="molecule type" value="Genomic_DNA"/>
</dbReference>